<evidence type="ECO:0000313" key="2">
    <source>
        <dbReference type="EMBL" id="KAK3802513.1"/>
    </source>
</evidence>
<feature type="compositionally biased region" description="Basic and acidic residues" evidence="1">
    <location>
        <begin position="92"/>
        <end position="106"/>
    </location>
</feature>
<dbReference type="AlphaFoldDB" id="A0AAE1EE10"/>
<accession>A0AAE1EE10</accession>
<protein>
    <submittedName>
        <fullName evidence="2">Uncharacterized protein</fullName>
    </submittedName>
</protein>
<organism evidence="2 3">
    <name type="scientific">Elysia crispata</name>
    <name type="common">lettuce slug</name>
    <dbReference type="NCBI Taxonomy" id="231223"/>
    <lineage>
        <taxon>Eukaryota</taxon>
        <taxon>Metazoa</taxon>
        <taxon>Spiralia</taxon>
        <taxon>Lophotrochozoa</taxon>
        <taxon>Mollusca</taxon>
        <taxon>Gastropoda</taxon>
        <taxon>Heterobranchia</taxon>
        <taxon>Euthyneura</taxon>
        <taxon>Panpulmonata</taxon>
        <taxon>Sacoglossa</taxon>
        <taxon>Placobranchoidea</taxon>
        <taxon>Plakobranchidae</taxon>
        <taxon>Elysia</taxon>
    </lineage>
</organism>
<sequence>MDADTSIKLLSTAEDVSVSIATTMSATYTFNSALGTLPPEMFTASKNQSPAAARKLRQRMAAKKQRHSTPLHSLFFKPEDRQKLPKTNEAFMRRGADNDTRQKESEISFPDTLSEQSGTDFWVGRDGVGFTDMRGSEYQVENMTGTDGDGPSVRKRTRREAKVGDIPNFIEPKYCLIIGINSRPVQHTRCPPYLIIRGPDRHSVHSSSLAWIVMIKYDEGRISA</sequence>
<feature type="region of interest" description="Disordered" evidence="1">
    <location>
        <begin position="92"/>
        <end position="112"/>
    </location>
</feature>
<proteinExistence type="predicted"/>
<evidence type="ECO:0000256" key="1">
    <source>
        <dbReference type="SAM" id="MobiDB-lite"/>
    </source>
</evidence>
<comment type="caution">
    <text evidence="2">The sequence shown here is derived from an EMBL/GenBank/DDBJ whole genome shotgun (WGS) entry which is preliminary data.</text>
</comment>
<evidence type="ECO:0000313" key="3">
    <source>
        <dbReference type="Proteomes" id="UP001283361"/>
    </source>
</evidence>
<reference evidence="2" key="1">
    <citation type="journal article" date="2023" name="G3 (Bethesda)">
        <title>A reference genome for the long-term kleptoplast-retaining sea slug Elysia crispata morphotype clarki.</title>
        <authorList>
            <person name="Eastman K.E."/>
            <person name="Pendleton A.L."/>
            <person name="Shaikh M.A."/>
            <person name="Suttiyut T."/>
            <person name="Ogas R."/>
            <person name="Tomko P."/>
            <person name="Gavelis G."/>
            <person name="Widhalm J.R."/>
            <person name="Wisecaver J.H."/>
        </authorList>
    </citation>
    <scope>NUCLEOTIDE SEQUENCE</scope>
    <source>
        <strain evidence="2">ECLA1</strain>
    </source>
</reference>
<gene>
    <name evidence="2" type="ORF">RRG08_015801</name>
</gene>
<name>A0AAE1EE10_9GAST</name>
<dbReference type="EMBL" id="JAWDGP010000229">
    <property type="protein sequence ID" value="KAK3802513.1"/>
    <property type="molecule type" value="Genomic_DNA"/>
</dbReference>
<keyword evidence="3" id="KW-1185">Reference proteome</keyword>
<dbReference type="Proteomes" id="UP001283361">
    <property type="component" value="Unassembled WGS sequence"/>
</dbReference>